<evidence type="ECO:0000313" key="3">
    <source>
        <dbReference type="EMBL" id="ELY55535.1"/>
    </source>
</evidence>
<evidence type="ECO:0000256" key="2">
    <source>
        <dbReference type="SAM" id="Phobius"/>
    </source>
</evidence>
<evidence type="ECO:0000256" key="1">
    <source>
        <dbReference type="SAM" id="MobiDB-lite"/>
    </source>
</evidence>
<dbReference type="InterPro" id="IPR045466">
    <property type="entry name" value="DUF6498"/>
</dbReference>
<proteinExistence type="predicted"/>
<evidence type="ECO:0000313" key="4">
    <source>
        <dbReference type="Proteomes" id="UP000011602"/>
    </source>
</evidence>
<sequence length="484" mass="51980">MSVLRPPARDGEPSAFAPILVANLLPLFGVLWLGWEPVTLVVIYGAELALSIPIAAGKALFAQRPPPSDREGIVTASESKLTEKRGRFRVHDALPPIYPRNVPFAASVVVAAVMYAVFFGIGVVAAFQPDASAVNLAVLSSVAALAVGQLAEARRQYFGNREYERVSPYAVVETPIRQLTVVAFALAFLGVVLGSTGALVLVVGAKLLVEWSSARAAREEADGARLADRFAGWLAGPSGATETPDPVRVPEAPEPSPDERFRPNRNAVLLEGALHSLWGLLFFVPFFGAIWLLVIVAVTAVADSVAVFWLGVVATVVLLLVALAVQVATHYLEHGTLEFQRRGDHLVATDRLLGEPQWAESVYRLRNVDFEPDRSVDRLLGTRTVTVTTGIRSTETERRLGPIDDPDRLIDVFELPLGRRDLEPVNRPLAVAALGLGAAAVLGIAAVLAYPESSMNARVNALFYAPFVLVIPVGLWKWACSTGG</sequence>
<keyword evidence="2" id="KW-0812">Transmembrane</keyword>
<organism evidence="3 4">
    <name type="scientific">Natronolimnohabitans innermongolicus JCM 12255</name>
    <dbReference type="NCBI Taxonomy" id="1227499"/>
    <lineage>
        <taxon>Archaea</taxon>
        <taxon>Methanobacteriati</taxon>
        <taxon>Methanobacteriota</taxon>
        <taxon>Stenosarchaea group</taxon>
        <taxon>Halobacteria</taxon>
        <taxon>Halobacteriales</taxon>
        <taxon>Natrialbaceae</taxon>
        <taxon>Natronolimnohabitans</taxon>
    </lineage>
</organism>
<dbReference type="RefSeq" id="WP_007259530.1">
    <property type="nucleotide sequence ID" value="NZ_AOHZ01000050.1"/>
</dbReference>
<reference evidence="3 4" key="1">
    <citation type="journal article" date="2014" name="PLoS Genet.">
        <title>Phylogenetically driven sequencing of extremely halophilic archaea reveals strategies for static and dynamic osmo-response.</title>
        <authorList>
            <person name="Becker E.A."/>
            <person name="Seitzer P.M."/>
            <person name="Tritt A."/>
            <person name="Larsen D."/>
            <person name="Krusor M."/>
            <person name="Yao A.I."/>
            <person name="Wu D."/>
            <person name="Madern D."/>
            <person name="Eisen J.A."/>
            <person name="Darling A.E."/>
            <person name="Facciotti M.T."/>
        </authorList>
    </citation>
    <scope>NUCLEOTIDE SEQUENCE [LARGE SCALE GENOMIC DNA]</scope>
    <source>
        <strain evidence="3 4">JCM 12255</strain>
    </source>
</reference>
<dbReference type="AlphaFoldDB" id="L9X1F2"/>
<accession>L9X1F2</accession>
<feature type="region of interest" description="Disordered" evidence="1">
    <location>
        <begin position="236"/>
        <end position="260"/>
    </location>
</feature>
<dbReference type="Proteomes" id="UP000011602">
    <property type="component" value="Unassembled WGS sequence"/>
</dbReference>
<gene>
    <name evidence="3" type="ORF">C493_11247</name>
</gene>
<feature type="transmembrane region" description="Helical" evidence="2">
    <location>
        <begin position="308"/>
        <end position="332"/>
    </location>
</feature>
<keyword evidence="4" id="KW-1185">Reference proteome</keyword>
<keyword evidence="2" id="KW-1133">Transmembrane helix</keyword>
<feature type="transmembrane region" description="Helical" evidence="2">
    <location>
        <begin position="134"/>
        <end position="151"/>
    </location>
</feature>
<name>L9X1F2_9EURY</name>
<keyword evidence="2" id="KW-0472">Membrane</keyword>
<feature type="transmembrane region" description="Helical" evidence="2">
    <location>
        <begin position="41"/>
        <end position="61"/>
    </location>
</feature>
<feature type="transmembrane region" description="Helical" evidence="2">
    <location>
        <begin position="104"/>
        <end position="127"/>
    </location>
</feature>
<dbReference type="PATRIC" id="fig|1227499.3.peg.2294"/>
<feature type="transmembrane region" description="Helical" evidence="2">
    <location>
        <begin position="181"/>
        <end position="209"/>
    </location>
</feature>
<protein>
    <submittedName>
        <fullName evidence="3">Uncharacterized protein</fullName>
    </submittedName>
</protein>
<comment type="caution">
    <text evidence="3">The sequence shown here is derived from an EMBL/GenBank/DDBJ whole genome shotgun (WGS) entry which is preliminary data.</text>
</comment>
<dbReference type="OrthoDB" id="169315at2157"/>
<feature type="transmembrane region" description="Helical" evidence="2">
    <location>
        <begin position="277"/>
        <end position="302"/>
    </location>
</feature>
<dbReference type="Pfam" id="PF20108">
    <property type="entry name" value="DUF6498"/>
    <property type="match status" value="1"/>
</dbReference>
<dbReference type="EMBL" id="AOHZ01000050">
    <property type="protein sequence ID" value="ELY55535.1"/>
    <property type="molecule type" value="Genomic_DNA"/>
</dbReference>
<dbReference type="eggNOG" id="arCOG03920">
    <property type="taxonomic scope" value="Archaea"/>
</dbReference>
<feature type="transmembrane region" description="Helical" evidence="2">
    <location>
        <begin position="429"/>
        <end position="449"/>
    </location>
</feature>
<feature type="transmembrane region" description="Helical" evidence="2">
    <location>
        <begin position="461"/>
        <end position="479"/>
    </location>
</feature>
<feature type="transmembrane region" description="Helical" evidence="2">
    <location>
        <begin position="15"/>
        <end position="34"/>
    </location>
</feature>